<dbReference type="STRING" id="34027.SAMN05421829_10746"/>
<dbReference type="HAMAP" id="MF_00926">
    <property type="entry name" value="DksA"/>
    <property type="match status" value="1"/>
</dbReference>
<dbReference type="InterPro" id="IPR012784">
    <property type="entry name" value="DksA_RNA_pol-bd"/>
</dbReference>
<dbReference type="GO" id="GO:0010468">
    <property type="term" value="P:regulation of gene expression"/>
    <property type="evidence" value="ECO:0007669"/>
    <property type="project" value="UniProtKB-UniRule"/>
</dbReference>
<keyword evidence="2 4" id="KW-0863">Zinc-finger</keyword>
<reference evidence="10" key="1">
    <citation type="submission" date="2017-01" db="EMBL/GenBank/DDBJ databases">
        <authorList>
            <person name="Varghese N."/>
            <person name="Submissions S."/>
        </authorList>
    </citation>
    <scope>NUCLEOTIDE SEQUENCE [LARGE SCALE GENOMIC DNA]</scope>
    <source>
        <strain evidence="10">ATCC 51758</strain>
    </source>
</reference>
<dbReference type="SUPFAM" id="SSF57716">
    <property type="entry name" value="Glucocorticoid receptor-like (DNA-binding domain)"/>
    <property type="match status" value="1"/>
</dbReference>
<sequence>MMTATATRNGTLSEAELLAMSADDYMNAAQLEFFRRRLLQLQAELRENSEETRSHLRETVATPDEADRATQEEEQVLEQRIRDRELKLLHKVEAALRRIEDGSYGYCEVSGEPIGVGRLLARPTATLSIEEQERHEREERLYR</sequence>
<evidence type="ECO:0000256" key="5">
    <source>
        <dbReference type="PROSITE-ProRule" id="PRU00510"/>
    </source>
</evidence>
<dbReference type="Proteomes" id="UP000186819">
    <property type="component" value="Unassembled WGS sequence"/>
</dbReference>
<dbReference type="GO" id="GO:0008270">
    <property type="term" value="F:zinc ion binding"/>
    <property type="evidence" value="ECO:0007669"/>
    <property type="project" value="UniProtKB-UniRule"/>
</dbReference>
<proteinExistence type="inferred from homology"/>
<evidence type="ECO:0000259" key="7">
    <source>
        <dbReference type="Pfam" id="PF01258"/>
    </source>
</evidence>
<evidence type="ECO:0000256" key="1">
    <source>
        <dbReference type="ARBA" id="ARBA00022723"/>
    </source>
</evidence>
<evidence type="ECO:0000313" key="10">
    <source>
        <dbReference type="Proteomes" id="UP000186819"/>
    </source>
</evidence>
<dbReference type="Gene3D" id="1.20.120.910">
    <property type="entry name" value="DksA, coiled-coil domain"/>
    <property type="match status" value="1"/>
</dbReference>
<evidence type="ECO:0000256" key="2">
    <source>
        <dbReference type="ARBA" id="ARBA00022771"/>
    </source>
</evidence>
<comment type="caution">
    <text evidence="4">Lacks conserved residue(s) required for the propagation of feature annotation.</text>
</comment>
<dbReference type="Pfam" id="PF01258">
    <property type="entry name" value="zf-dskA_traR"/>
    <property type="match status" value="1"/>
</dbReference>
<dbReference type="AlphaFoldDB" id="A0A1N6VWI3"/>
<comment type="subunit">
    <text evidence="4">Interacts directly with the RNA polymerase.</text>
</comment>
<evidence type="ECO:0000259" key="8">
    <source>
        <dbReference type="Pfam" id="PF21157"/>
    </source>
</evidence>
<evidence type="ECO:0000256" key="3">
    <source>
        <dbReference type="ARBA" id="ARBA00022833"/>
    </source>
</evidence>
<feature type="zinc finger region" description="dksA C4-type" evidence="5">
    <location>
        <begin position="107"/>
        <end position="131"/>
    </location>
</feature>
<comment type="similarity">
    <text evidence="4">Belongs to the DksA family.</text>
</comment>
<feature type="compositionally biased region" description="Basic and acidic residues" evidence="6">
    <location>
        <begin position="46"/>
        <end position="58"/>
    </location>
</feature>
<dbReference type="PANTHER" id="PTHR33823">
    <property type="entry name" value="RNA POLYMERASE-BINDING TRANSCRIPTION FACTOR DKSA-RELATED"/>
    <property type="match status" value="1"/>
</dbReference>
<evidence type="ECO:0000313" key="9">
    <source>
        <dbReference type="EMBL" id="SIQ82164.1"/>
    </source>
</evidence>
<evidence type="ECO:0000256" key="4">
    <source>
        <dbReference type="HAMAP-Rule" id="MF_00926"/>
    </source>
</evidence>
<feature type="domain" description="Zinc finger DksA/TraR C4-type" evidence="7">
    <location>
        <begin position="102"/>
        <end position="137"/>
    </location>
</feature>
<evidence type="ECO:0000256" key="6">
    <source>
        <dbReference type="SAM" id="MobiDB-lite"/>
    </source>
</evidence>
<feature type="compositionally biased region" description="Basic and acidic residues" evidence="6">
    <location>
        <begin position="65"/>
        <end position="76"/>
    </location>
</feature>
<dbReference type="SUPFAM" id="SSF109635">
    <property type="entry name" value="DnaK suppressor protein DksA, alpha-hairpin domain"/>
    <property type="match status" value="1"/>
</dbReference>
<dbReference type="InterPro" id="IPR000962">
    <property type="entry name" value="Znf_DskA_TraR"/>
</dbReference>
<keyword evidence="3 4" id="KW-0862">Zinc</keyword>
<accession>A0A1N6VWI3</accession>
<keyword evidence="4" id="KW-0963">Cytoplasm</keyword>
<feature type="region of interest" description="Disordered" evidence="6">
    <location>
        <begin position="46"/>
        <end position="76"/>
    </location>
</feature>
<dbReference type="EMBL" id="FTMD01000007">
    <property type="protein sequence ID" value="SIQ82164.1"/>
    <property type="molecule type" value="Genomic_DNA"/>
</dbReference>
<dbReference type="InterPro" id="IPR048489">
    <property type="entry name" value="DksA_N"/>
</dbReference>
<comment type="function">
    <text evidence="4">Transcription factor that acts by binding directly to the RNA polymerase (RNAP). Required for negative regulation of rRNA expression and positive regulation of several amino acid biosynthesis promoters.</text>
</comment>
<dbReference type="InterPro" id="IPR037187">
    <property type="entry name" value="DnaK_N"/>
</dbReference>
<protein>
    <recommendedName>
        <fullName evidence="4">RNA polymerase-binding transcription factor DksA</fullName>
    </recommendedName>
</protein>
<organism evidence="9 10">
    <name type="scientific">Aromatoleum tolulyticum</name>
    <dbReference type="NCBI Taxonomy" id="34027"/>
    <lineage>
        <taxon>Bacteria</taxon>
        <taxon>Pseudomonadati</taxon>
        <taxon>Pseudomonadota</taxon>
        <taxon>Betaproteobacteria</taxon>
        <taxon>Rhodocyclales</taxon>
        <taxon>Rhodocyclaceae</taxon>
        <taxon>Aromatoleum</taxon>
    </lineage>
</organism>
<name>A0A1N6VWI3_9RHOO</name>
<comment type="subcellular location">
    <subcellularLocation>
        <location evidence="4">Cytoplasm</location>
    </subcellularLocation>
</comment>
<dbReference type="RefSeq" id="WP_084205068.1">
    <property type="nucleotide sequence ID" value="NZ_FTMD01000007.1"/>
</dbReference>
<dbReference type="GO" id="GO:0005737">
    <property type="term" value="C:cytoplasm"/>
    <property type="evidence" value="ECO:0007669"/>
    <property type="project" value="UniProtKB-SubCell"/>
</dbReference>
<dbReference type="Pfam" id="PF21157">
    <property type="entry name" value="DksA_N"/>
    <property type="match status" value="1"/>
</dbReference>
<feature type="domain" description="DnaK suppressor protein DksA N-terminal" evidence="8">
    <location>
        <begin position="30"/>
        <end position="99"/>
    </location>
</feature>
<keyword evidence="1 4" id="KW-0479">Metal-binding</keyword>
<dbReference type="NCBIfam" id="TIGR02420">
    <property type="entry name" value="dksA"/>
    <property type="match status" value="1"/>
</dbReference>
<keyword evidence="10" id="KW-1185">Reference proteome</keyword>
<dbReference type="PROSITE" id="PS51128">
    <property type="entry name" value="ZF_DKSA_2"/>
    <property type="match status" value="1"/>
</dbReference>
<gene>
    <name evidence="4" type="primary">dksA</name>
    <name evidence="9" type="ORF">SAMN05421829_10746</name>
</gene>
<dbReference type="PANTHER" id="PTHR33823:SF2">
    <property type="entry name" value="RNA POLYMERASE-BINDING TRANSCRIPTION FACTOR DKSA"/>
    <property type="match status" value="1"/>
</dbReference>
<dbReference type="OrthoDB" id="9803742at2"/>